<sequence length="78" mass="8788">MSLLRACTCQICRLFLVSHTRNNISSEIDIGRSSGLDWIQYLPYVQPYSIITSLNVSGVAEEHFFKARHFAGVASLRV</sequence>
<evidence type="ECO:0000313" key="1">
    <source>
        <dbReference type="EMBL" id="KAK7165874.1"/>
    </source>
</evidence>
<reference evidence="1 2" key="1">
    <citation type="submission" date="2024-02" db="EMBL/GenBank/DDBJ databases">
        <title>Chromosome-level genome assembly of the Eurasian Minnow (Phoxinus phoxinus).</title>
        <authorList>
            <person name="Oriowo T.O."/>
            <person name="Martin S."/>
            <person name="Stange M."/>
            <person name="Chrysostomakis Y."/>
            <person name="Brown T."/>
            <person name="Winkler S."/>
            <person name="Kukowka S."/>
            <person name="Myers E.W."/>
            <person name="Bohne A."/>
        </authorList>
    </citation>
    <scope>NUCLEOTIDE SEQUENCE [LARGE SCALE GENOMIC DNA]</scope>
    <source>
        <strain evidence="1">ZFMK-TIS-60720</strain>
        <tissue evidence="1">Whole Organism</tissue>
    </source>
</reference>
<accession>A0AAN9HBH0</accession>
<evidence type="ECO:0000313" key="2">
    <source>
        <dbReference type="Proteomes" id="UP001364617"/>
    </source>
</evidence>
<comment type="caution">
    <text evidence="1">The sequence shown here is derived from an EMBL/GenBank/DDBJ whole genome shotgun (WGS) entry which is preliminary data.</text>
</comment>
<dbReference type="EMBL" id="JAYKXH010000006">
    <property type="protein sequence ID" value="KAK7165874.1"/>
    <property type="molecule type" value="Genomic_DNA"/>
</dbReference>
<dbReference type="AlphaFoldDB" id="A0AAN9HBH0"/>
<organism evidence="1 2">
    <name type="scientific">Phoxinus phoxinus</name>
    <name type="common">Eurasian minnow</name>
    <dbReference type="NCBI Taxonomy" id="58324"/>
    <lineage>
        <taxon>Eukaryota</taxon>
        <taxon>Metazoa</taxon>
        <taxon>Chordata</taxon>
        <taxon>Craniata</taxon>
        <taxon>Vertebrata</taxon>
        <taxon>Euteleostomi</taxon>
        <taxon>Actinopterygii</taxon>
        <taxon>Neopterygii</taxon>
        <taxon>Teleostei</taxon>
        <taxon>Ostariophysi</taxon>
        <taxon>Cypriniformes</taxon>
        <taxon>Leuciscidae</taxon>
        <taxon>Phoxininae</taxon>
        <taxon>Phoxinus</taxon>
    </lineage>
</organism>
<proteinExistence type="predicted"/>
<dbReference type="Proteomes" id="UP001364617">
    <property type="component" value="Unassembled WGS sequence"/>
</dbReference>
<keyword evidence="2" id="KW-1185">Reference proteome</keyword>
<name>A0AAN9HBH0_9TELE</name>
<protein>
    <submittedName>
        <fullName evidence="1">Uncharacterized protein</fullName>
    </submittedName>
</protein>
<gene>
    <name evidence="1" type="ORF">R3I93_005837</name>
</gene>